<sequence length="196" mass="20497">MDPLTLYSAVVLAGGRAERLGGQAKPQLRVGGRTLLGAVLDAVADARRRVVVGPAQEVLAGVVLTRETPPGGGPVAALRAGLEHVDTATVVVLAADLPFLTADLVGELRRRLRRDGVLVVDDTGRDQFLLGAWRTAALRAAVADPAGPRALHRVVSGLDVDRWSPPVEPGRPAPWLDCDTPEELARARAVAGMPPG</sequence>
<dbReference type="Gene3D" id="3.90.550.10">
    <property type="entry name" value="Spore Coat Polysaccharide Biosynthesis Protein SpsA, Chain A"/>
    <property type="match status" value="1"/>
</dbReference>
<accession>A0ABT9I7G2</accession>
<keyword evidence="1" id="KW-0963">Cytoplasm</keyword>
<dbReference type="PANTHER" id="PTHR19136">
    <property type="entry name" value="MOLYBDENUM COFACTOR GUANYLYLTRANSFERASE"/>
    <property type="match status" value="1"/>
</dbReference>
<keyword evidence="3" id="KW-0479">Metal-binding</keyword>
<evidence type="ECO:0000256" key="5">
    <source>
        <dbReference type="ARBA" id="ARBA00022842"/>
    </source>
</evidence>
<protein>
    <submittedName>
        <fullName evidence="9">Molybdenum cofactor guanylyltransferase</fullName>
        <ecNumber evidence="9">2.7.7.77</ecNumber>
    </submittedName>
</protein>
<evidence type="ECO:0000256" key="6">
    <source>
        <dbReference type="ARBA" id="ARBA00023134"/>
    </source>
</evidence>
<organism evidence="9 10">
    <name type="scientific">Blastococcus carthaginiensis</name>
    <dbReference type="NCBI Taxonomy" id="3050034"/>
    <lineage>
        <taxon>Bacteria</taxon>
        <taxon>Bacillati</taxon>
        <taxon>Actinomycetota</taxon>
        <taxon>Actinomycetes</taxon>
        <taxon>Geodermatophilales</taxon>
        <taxon>Geodermatophilaceae</taxon>
        <taxon>Blastococcus</taxon>
    </lineage>
</organism>
<dbReference type="InterPro" id="IPR025877">
    <property type="entry name" value="MobA-like_NTP_Trfase"/>
</dbReference>
<keyword evidence="7" id="KW-0501">Molybdenum cofactor biosynthesis</keyword>
<dbReference type="InterPro" id="IPR013482">
    <property type="entry name" value="Molybde_CF_guanTrfase"/>
</dbReference>
<dbReference type="PANTHER" id="PTHR19136:SF81">
    <property type="entry name" value="MOLYBDENUM COFACTOR GUANYLYLTRANSFERASE"/>
    <property type="match status" value="1"/>
</dbReference>
<evidence type="ECO:0000259" key="8">
    <source>
        <dbReference type="Pfam" id="PF12804"/>
    </source>
</evidence>
<dbReference type="EMBL" id="JASNFN010000001">
    <property type="protein sequence ID" value="MDP5181501.1"/>
    <property type="molecule type" value="Genomic_DNA"/>
</dbReference>
<dbReference type="SUPFAM" id="SSF53448">
    <property type="entry name" value="Nucleotide-diphospho-sugar transferases"/>
    <property type="match status" value="1"/>
</dbReference>
<evidence type="ECO:0000313" key="10">
    <source>
        <dbReference type="Proteomes" id="UP001233673"/>
    </source>
</evidence>
<feature type="domain" description="MobA-like NTP transferase" evidence="8">
    <location>
        <begin position="9"/>
        <end position="151"/>
    </location>
</feature>
<keyword evidence="9" id="KW-0548">Nucleotidyltransferase</keyword>
<dbReference type="InterPro" id="IPR029044">
    <property type="entry name" value="Nucleotide-diphossugar_trans"/>
</dbReference>
<evidence type="ECO:0000256" key="4">
    <source>
        <dbReference type="ARBA" id="ARBA00022741"/>
    </source>
</evidence>
<evidence type="ECO:0000256" key="3">
    <source>
        <dbReference type="ARBA" id="ARBA00022723"/>
    </source>
</evidence>
<reference evidence="10" key="1">
    <citation type="submission" date="2023-05" db="EMBL/GenBank/DDBJ databases">
        <title>Draft genome of Pseudofrankia sp. BMG5.37.</title>
        <authorList>
            <person name="Gtari M."/>
            <person name="Ghodhbane F."/>
            <person name="Sbissi I."/>
        </authorList>
    </citation>
    <scope>NUCLEOTIDE SEQUENCE [LARGE SCALE GENOMIC DNA]</scope>
    <source>
        <strain evidence="10">BMG 814</strain>
    </source>
</reference>
<evidence type="ECO:0000313" key="9">
    <source>
        <dbReference type="EMBL" id="MDP5181501.1"/>
    </source>
</evidence>
<dbReference type="Proteomes" id="UP001233673">
    <property type="component" value="Unassembled WGS sequence"/>
</dbReference>
<evidence type="ECO:0000256" key="7">
    <source>
        <dbReference type="ARBA" id="ARBA00023150"/>
    </source>
</evidence>
<keyword evidence="4" id="KW-0547">Nucleotide-binding</keyword>
<dbReference type="EC" id="2.7.7.77" evidence="9"/>
<name>A0ABT9I7G2_9ACTN</name>
<evidence type="ECO:0000256" key="2">
    <source>
        <dbReference type="ARBA" id="ARBA00022679"/>
    </source>
</evidence>
<evidence type="ECO:0000256" key="1">
    <source>
        <dbReference type="ARBA" id="ARBA00022490"/>
    </source>
</evidence>
<keyword evidence="5" id="KW-0460">Magnesium</keyword>
<dbReference type="GO" id="GO:0061603">
    <property type="term" value="F:molybdenum cofactor guanylyltransferase activity"/>
    <property type="evidence" value="ECO:0007669"/>
    <property type="project" value="UniProtKB-EC"/>
</dbReference>
<proteinExistence type="predicted"/>
<comment type="caution">
    <text evidence="9">The sequence shown here is derived from an EMBL/GenBank/DDBJ whole genome shotgun (WGS) entry which is preliminary data.</text>
</comment>
<dbReference type="CDD" id="cd02503">
    <property type="entry name" value="MobA"/>
    <property type="match status" value="1"/>
</dbReference>
<dbReference type="Pfam" id="PF12804">
    <property type="entry name" value="NTP_transf_3"/>
    <property type="match status" value="1"/>
</dbReference>
<keyword evidence="6" id="KW-0342">GTP-binding</keyword>
<keyword evidence="2 9" id="KW-0808">Transferase</keyword>
<keyword evidence="10" id="KW-1185">Reference proteome</keyword>
<gene>
    <name evidence="9" type="ORF">QOZ88_02540</name>
</gene>
<dbReference type="RefSeq" id="WP_305998221.1">
    <property type="nucleotide sequence ID" value="NZ_JASNFN010000001.1"/>
</dbReference>